<dbReference type="InterPro" id="IPR011852">
    <property type="entry name" value="TRAP_TAXI"/>
</dbReference>
<dbReference type="OrthoDB" id="8253130at2"/>
<gene>
    <name evidence="2" type="ORF">A6A04_00280</name>
</gene>
<protein>
    <submittedName>
        <fullName evidence="2">C4-dicarboxylate ABC transporter</fullName>
    </submittedName>
</protein>
<keyword evidence="1" id="KW-0812">Transmembrane</keyword>
<keyword evidence="3" id="KW-1185">Reference proteome</keyword>
<reference evidence="2 3" key="1">
    <citation type="submission" date="2016-04" db="EMBL/GenBank/DDBJ databases">
        <title>Draft genome sequence of freshwater magnetotactic bacteria Magnetospirillum marisnigri SP-1 and Magnetospirillum moscoviense BB-1.</title>
        <authorList>
            <person name="Koziaeva V."/>
            <person name="Dziuba M.V."/>
            <person name="Ivanov T.M."/>
            <person name="Kuznetsov B."/>
            <person name="Grouzdev D.S."/>
        </authorList>
    </citation>
    <scope>NUCLEOTIDE SEQUENCE [LARGE SCALE GENOMIC DNA]</scope>
    <source>
        <strain evidence="2 3">SP-1</strain>
    </source>
</reference>
<dbReference type="STRING" id="1285242.A6A04_00280"/>
<feature type="transmembrane region" description="Helical" evidence="1">
    <location>
        <begin position="326"/>
        <end position="349"/>
    </location>
</feature>
<dbReference type="RefSeq" id="WP_068490955.1">
    <property type="nucleotide sequence ID" value="NZ_LWQT01000044.1"/>
</dbReference>
<evidence type="ECO:0000313" key="2">
    <source>
        <dbReference type="EMBL" id="OAN52179.1"/>
    </source>
</evidence>
<dbReference type="AlphaFoldDB" id="A0A178MRQ4"/>
<keyword evidence="1" id="KW-0472">Membrane</keyword>
<accession>A0A178MRQ4</accession>
<proteinExistence type="predicted"/>
<dbReference type="Gene3D" id="3.40.190.10">
    <property type="entry name" value="Periplasmic binding protein-like II"/>
    <property type="match status" value="2"/>
</dbReference>
<dbReference type="Pfam" id="PF16868">
    <property type="entry name" value="NMT1_3"/>
    <property type="match status" value="1"/>
</dbReference>
<organism evidence="2 3">
    <name type="scientific">Paramagnetospirillum marisnigri</name>
    <dbReference type="NCBI Taxonomy" id="1285242"/>
    <lineage>
        <taxon>Bacteria</taxon>
        <taxon>Pseudomonadati</taxon>
        <taxon>Pseudomonadota</taxon>
        <taxon>Alphaproteobacteria</taxon>
        <taxon>Rhodospirillales</taxon>
        <taxon>Magnetospirillaceae</taxon>
        <taxon>Paramagnetospirillum</taxon>
    </lineage>
</organism>
<dbReference type="PANTHER" id="PTHR42941:SF1">
    <property type="entry name" value="SLL1037 PROTEIN"/>
    <property type="match status" value="1"/>
</dbReference>
<dbReference type="EMBL" id="LWQT01000044">
    <property type="protein sequence ID" value="OAN52179.1"/>
    <property type="molecule type" value="Genomic_DNA"/>
</dbReference>
<dbReference type="Proteomes" id="UP000078428">
    <property type="component" value="Unassembled WGS sequence"/>
</dbReference>
<dbReference type="SUPFAM" id="SSF53850">
    <property type="entry name" value="Periplasmic binding protein-like II"/>
    <property type="match status" value="1"/>
</dbReference>
<name>A0A178MRQ4_9PROT</name>
<evidence type="ECO:0000313" key="3">
    <source>
        <dbReference type="Proteomes" id="UP000078428"/>
    </source>
</evidence>
<comment type="caution">
    <text evidence="2">The sequence shown here is derived from an EMBL/GenBank/DDBJ whole genome shotgun (WGS) entry which is preliminary data.</text>
</comment>
<evidence type="ECO:0000256" key="1">
    <source>
        <dbReference type="SAM" id="Phobius"/>
    </source>
</evidence>
<keyword evidence="1" id="KW-1133">Transmembrane helix</keyword>
<sequence>MPNRIRILLLALATTFLTVVAVLVANEWIRRPTVITIAVGPEGTPENRFAAKLAEALRQNHSSVRLTVITSESRTQALNSFTHREADLAIIRTDDRKIPTNARALAVLEQEVLLLISAKRAKMSTLADLQGRKVAVIGRDGRNEAFLRRLLEQYKFDFAKTEIKTHPPGTQMDKLIPAQADLAVLVYPLSRLGVSSDFEFLSNTAKGYTVHALTDAKALQRKLPGIQAETIEAGLLMGSPRIPDEDMETVALQKILVVRRGLAEQHVVELMRALFESGRLLAVENAFATHIEPPDTEKGALIPAHEGANQYVDSEVKTFFDRYSDLIYIGMSVASVVGSMAVALYGTVLRRRRPVASDRTADVIRLGQRIKAAASAEEMNAAEAELEQILNQVLLGLADGTVSPHGMEAFQLAYEHARDALAVGRRP</sequence>
<dbReference type="PANTHER" id="PTHR42941">
    <property type="entry name" value="SLL1037 PROTEIN"/>
    <property type="match status" value="1"/>
</dbReference>